<organism evidence="2 3">
    <name type="scientific">Trichormus variabilis NIES-23</name>
    <dbReference type="NCBI Taxonomy" id="1973479"/>
    <lineage>
        <taxon>Bacteria</taxon>
        <taxon>Bacillati</taxon>
        <taxon>Cyanobacteriota</taxon>
        <taxon>Cyanophyceae</taxon>
        <taxon>Nostocales</taxon>
        <taxon>Nostocaceae</taxon>
        <taxon>Trichormus</taxon>
    </lineage>
</organism>
<sequence>MKEKDVKILWGRSGNRCAICKIELTPVGSKSVLGEMAHIIADSPQGPRGDSHLTSEQRNEYDNLILLCPTHHTLIDKNEEEWTVEKLRIIKSEHENWVSKQLSNNNIYINSIDNSKFIESREKSWISFSDNKLWFITSLTPLHIYEDSIDPLTPELYSLIKSLSLPKFNGYFMFSDTLNQYNTVPNEYGIINQESPNEVQNKLGHKIQVFRNGHCEFLMCLEYLRTGRDNSSNDVLKYDDMRNSFISQIEGILNIWSKTLPFNDMLLTVMMTNTTYISLYSGQQTYNGYLLGTPVTSPTLKYSRVINKTEKLQFLQDLVIKRFVNYFGLNINSVFAENGNINLPKILYY</sequence>
<dbReference type="EMBL" id="AP018216">
    <property type="protein sequence ID" value="BAY69290.1"/>
    <property type="molecule type" value="Genomic_DNA"/>
</dbReference>
<dbReference type="AlphaFoldDB" id="A0A1Z4KJY9"/>
<dbReference type="CDD" id="cd00085">
    <property type="entry name" value="HNHc"/>
    <property type="match status" value="1"/>
</dbReference>
<gene>
    <name evidence="2" type="ORF">NIES23_20840</name>
</gene>
<protein>
    <recommendedName>
        <fullName evidence="1">HNH nuclease domain-containing protein</fullName>
    </recommendedName>
</protein>
<dbReference type="InterPro" id="IPR003615">
    <property type="entry name" value="HNH_nuc"/>
</dbReference>
<evidence type="ECO:0000259" key="1">
    <source>
        <dbReference type="Pfam" id="PF13391"/>
    </source>
</evidence>
<reference evidence="2 3" key="1">
    <citation type="submission" date="2017-06" db="EMBL/GenBank/DDBJ databases">
        <title>Genome sequencing of cyanobaciteial culture collection at National Institute for Environmental Studies (NIES).</title>
        <authorList>
            <person name="Hirose Y."/>
            <person name="Shimura Y."/>
            <person name="Fujisawa T."/>
            <person name="Nakamura Y."/>
            <person name="Kawachi M."/>
        </authorList>
    </citation>
    <scope>NUCLEOTIDE SEQUENCE [LARGE SCALE GENOMIC DNA]</scope>
    <source>
        <strain evidence="2 3">NIES-23</strain>
    </source>
</reference>
<accession>A0A1Z4KJY9</accession>
<evidence type="ECO:0000313" key="2">
    <source>
        <dbReference type="EMBL" id="BAY69290.1"/>
    </source>
</evidence>
<dbReference type="SMR" id="A0A1Z4KJY9"/>
<evidence type="ECO:0000313" key="3">
    <source>
        <dbReference type="Proteomes" id="UP000217507"/>
    </source>
</evidence>
<dbReference type="Proteomes" id="UP000217507">
    <property type="component" value="Chromosome"/>
</dbReference>
<dbReference type="Pfam" id="PF13391">
    <property type="entry name" value="HNH_2"/>
    <property type="match status" value="1"/>
</dbReference>
<name>A0A1Z4KJY9_ANAVA</name>
<proteinExistence type="predicted"/>
<feature type="domain" description="HNH nuclease" evidence="1">
    <location>
        <begin position="17"/>
        <end position="77"/>
    </location>
</feature>